<evidence type="ECO:0000256" key="1">
    <source>
        <dbReference type="SAM" id="MobiDB-lite"/>
    </source>
</evidence>
<dbReference type="EMBL" id="JAYMYR010000006">
    <property type="protein sequence ID" value="KAK7357016.1"/>
    <property type="molecule type" value="Genomic_DNA"/>
</dbReference>
<protein>
    <submittedName>
        <fullName evidence="2">Uncharacterized protein</fullName>
    </submittedName>
</protein>
<dbReference type="AlphaFoldDB" id="A0AAN9MM30"/>
<evidence type="ECO:0000313" key="3">
    <source>
        <dbReference type="Proteomes" id="UP001374584"/>
    </source>
</evidence>
<feature type="region of interest" description="Disordered" evidence="1">
    <location>
        <begin position="13"/>
        <end position="32"/>
    </location>
</feature>
<sequence>MSEIVVTRPMCSEARSPGACSHGQTRALPPPTLAMPKREVMQKKGGVRVPVEQGGLVSDFVSIMVVDKTCDAPTLGSNH</sequence>
<comment type="caution">
    <text evidence="2">The sequence shown here is derived from an EMBL/GenBank/DDBJ whole genome shotgun (WGS) entry which is preliminary data.</text>
</comment>
<dbReference type="Proteomes" id="UP001374584">
    <property type="component" value="Unassembled WGS sequence"/>
</dbReference>
<reference evidence="2 3" key="1">
    <citation type="submission" date="2024-01" db="EMBL/GenBank/DDBJ databases">
        <title>The genomes of 5 underutilized Papilionoideae crops provide insights into root nodulation and disease resistanc.</title>
        <authorList>
            <person name="Jiang F."/>
        </authorList>
    </citation>
    <scope>NUCLEOTIDE SEQUENCE [LARGE SCALE GENOMIC DNA]</scope>
    <source>
        <strain evidence="2">JINMINGXINNONG_FW02</strain>
        <tissue evidence="2">Leaves</tissue>
    </source>
</reference>
<organism evidence="2 3">
    <name type="scientific">Phaseolus coccineus</name>
    <name type="common">Scarlet runner bean</name>
    <name type="synonym">Phaseolus multiflorus</name>
    <dbReference type="NCBI Taxonomy" id="3886"/>
    <lineage>
        <taxon>Eukaryota</taxon>
        <taxon>Viridiplantae</taxon>
        <taxon>Streptophyta</taxon>
        <taxon>Embryophyta</taxon>
        <taxon>Tracheophyta</taxon>
        <taxon>Spermatophyta</taxon>
        <taxon>Magnoliopsida</taxon>
        <taxon>eudicotyledons</taxon>
        <taxon>Gunneridae</taxon>
        <taxon>Pentapetalae</taxon>
        <taxon>rosids</taxon>
        <taxon>fabids</taxon>
        <taxon>Fabales</taxon>
        <taxon>Fabaceae</taxon>
        <taxon>Papilionoideae</taxon>
        <taxon>50 kb inversion clade</taxon>
        <taxon>NPAAA clade</taxon>
        <taxon>indigoferoid/millettioid clade</taxon>
        <taxon>Phaseoleae</taxon>
        <taxon>Phaseolus</taxon>
    </lineage>
</organism>
<keyword evidence="3" id="KW-1185">Reference proteome</keyword>
<name>A0AAN9MM30_PHACN</name>
<accession>A0AAN9MM30</accession>
<gene>
    <name evidence="2" type="ORF">VNO80_16297</name>
</gene>
<evidence type="ECO:0000313" key="2">
    <source>
        <dbReference type="EMBL" id="KAK7357016.1"/>
    </source>
</evidence>
<proteinExistence type="predicted"/>